<feature type="domain" description="2Fe-2S ferredoxin-type" evidence="17">
    <location>
        <begin position="340"/>
        <end position="424"/>
    </location>
</feature>
<keyword evidence="10" id="KW-0521">NADP</keyword>
<evidence type="ECO:0000259" key="17">
    <source>
        <dbReference type="PROSITE" id="PS51085"/>
    </source>
</evidence>
<sequence length="424" mass="47370">MQILGVILVALVSVRLLQSIIAAVQSHSNARHRTQRTLQLLDEQIAAVQALRVQRESQQMHWNGYRKFKLSKKIKEARDVCSFYLVPHDGKPLPRYLPGQFVTFRFQVPDPNKGQMKSVVRCYSLSEAPREQYYRITVKRVPPPARTNIPPGLISNYLHDQVNVGDLLDLQAPRGEFSLDPANSKPVVLIGGGVGVTPVLSIANAILESETGNDVWFLYGVRCGEDHAMRDHLRQLEQKHENFHLHVRYSQPGENDLCERDYDTSGHIDINLIKSLVKVTNLDFYICGPPQMMDSIVTGLRDWGVAEDHIHREAFGRATLSKVANKDETQLKHDKLDSKKTLSIQFNRSNRNLTWDGSHNCLLDLALEAGINIDSGCRAGSCGSCEIAVKSGEVGCRVEPGINIDKGSCLACISYPKSELILDA</sequence>
<gene>
    <name evidence="19" type="primary">hmp_1</name>
    <name evidence="19" type="ORF">Pan54_20780</name>
</gene>
<evidence type="ECO:0000256" key="3">
    <source>
        <dbReference type="ARBA" id="ARBA00006401"/>
    </source>
</evidence>
<keyword evidence="14" id="KW-0520">NAD</keyword>
<dbReference type="OrthoDB" id="9801223at2"/>
<evidence type="ECO:0000256" key="7">
    <source>
        <dbReference type="ARBA" id="ARBA00022714"/>
    </source>
</evidence>
<comment type="catalytic activity">
    <reaction evidence="16">
        <text>2 nitric oxide + NADPH + 2 O2 = 2 nitrate + NADP(+) + H(+)</text>
        <dbReference type="Rhea" id="RHEA:19465"/>
        <dbReference type="ChEBI" id="CHEBI:15378"/>
        <dbReference type="ChEBI" id="CHEBI:15379"/>
        <dbReference type="ChEBI" id="CHEBI:16480"/>
        <dbReference type="ChEBI" id="CHEBI:17632"/>
        <dbReference type="ChEBI" id="CHEBI:57783"/>
        <dbReference type="ChEBI" id="CHEBI:58349"/>
        <dbReference type="EC" id="1.14.12.17"/>
    </reaction>
</comment>
<evidence type="ECO:0000256" key="13">
    <source>
        <dbReference type="ARBA" id="ARBA00023014"/>
    </source>
</evidence>
<dbReference type="EC" id="1.14.12.17" evidence="4"/>
<comment type="caution">
    <text evidence="19">The sequence shown here is derived from an EMBL/GenBank/DDBJ whole genome shotgun (WGS) entry which is preliminary data.</text>
</comment>
<keyword evidence="5" id="KW-0349">Heme</keyword>
<feature type="domain" description="FAD-binding FR-type" evidence="18">
    <location>
        <begin position="63"/>
        <end position="180"/>
    </location>
</feature>
<keyword evidence="20" id="KW-1185">Reference proteome</keyword>
<dbReference type="GO" id="GO:0046872">
    <property type="term" value="F:metal ion binding"/>
    <property type="evidence" value="ECO:0007669"/>
    <property type="project" value="UniProtKB-KW"/>
</dbReference>
<dbReference type="GO" id="GO:0051537">
    <property type="term" value="F:2 iron, 2 sulfur cluster binding"/>
    <property type="evidence" value="ECO:0007669"/>
    <property type="project" value="UniProtKB-KW"/>
</dbReference>
<evidence type="ECO:0000256" key="2">
    <source>
        <dbReference type="ARBA" id="ARBA00001974"/>
    </source>
</evidence>
<dbReference type="InterPro" id="IPR017938">
    <property type="entry name" value="Riboflavin_synthase-like_b-brl"/>
</dbReference>
<dbReference type="PANTHER" id="PTHR47354:SF8">
    <property type="entry name" value="1,2-PHENYLACETYL-COA EPOXIDASE, SUBUNIT E"/>
    <property type="match status" value="1"/>
</dbReference>
<dbReference type="InterPro" id="IPR017927">
    <property type="entry name" value="FAD-bd_FR_type"/>
</dbReference>
<evidence type="ECO:0000256" key="12">
    <source>
        <dbReference type="ARBA" id="ARBA00023004"/>
    </source>
</evidence>
<dbReference type="CDD" id="cd06184">
    <property type="entry name" value="flavohem_like_fad_nad_binding"/>
    <property type="match status" value="1"/>
</dbReference>
<comment type="catalytic activity">
    <reaction evidence="15">
        <text>2 nitric oxide + NADH + 2 O2 = 2 nitrate + NAD(+) + H(+)</text>
        <dbReference type="Rhea" id="RHEA:19469"/>
        <dbReference type="ChEBI" id="CHEBI:15378"/>
        <dbReference type="ChEBI" id="CHEBI:15379"/>
        <dbReference type="ChEBI" id="CHEBI:16480"/>
        <dbReference type="ChEBI" id="CHEBI:17632"/>
        <dbReference type="ChEBI" id="CHEBI:57540"/>
        <dbReference type="ChEBI" id="CHEBI:57945"/>
        <dbReference type="EC" id="1.14.12.17"/>
    </reaction>
</comment>
<dbReference type="RefSeq" id="WP_146503350.1">
    <property type="nucleotide sequence ID" value="NZ_SJPG01000001.1"/>
</dbReference>
<dbReference type="PRINTS" id="PR00406">
    <property type="entry name" value="CYTB5RDTASE"/>
</dbReference>
<accession>A0A5C5XHJ6</accession>
<dbReference type="SUPFAM" id="SSF63380">
    <property type="entry name" value="Riboflavin synthase domain-like"/>
    <property type="match status" value="1"/>
</dbReference>
<evidence type="ECO:0000256" key="1">
    <source>
        <dbReference type="ARBA" id="ARBA00001970"/>
    </source>
</evidence>
<evidence type="ECO:0000256" key="14">
    <source>
        <dbReference type="ARBA" id="ARBA00023027"/>
    </source>
</evidence>
<reference evidence="19 20" key="1">
    <citation type="submission" date="2019-02" db="EMBL/GenBank/DDBJ databases">
        <title>Deep-cultivation of Planctomycetes and their phenomic and genomic characterization uncovers novel biology.</title>
        <authorList>
            <person name="Wiegand S."/>
            <person name="Jogler M."/>
            <person name="Boedeker C."/>
            <person name="Pinto D."/>
            <person name="Vollmers J."/>
            <person name="Rivas-Marin E."/>
            <person name="Kohn T."/>
            <person name="Peeters S.H."/>
            <person name="Heuer A."/>
            <person name="Rast P."/>
            <person name="Oberbeckmann S."/>
            <person name="Bunk B."/>
            <person name="Jeske O."/>
            <person name="Meyerdierks A."/>
            <person name="Storesund J.E."/>
            <person name="Kallscheuer N."/>
            <person name="Luecker S."/>
            <person name="Lage O.M."/>
            <person name="Pohl T."/>
            <person name="Merkel B.J."/>
            <person name="Hornburger P."/>
            <person name="Mueller R.-W."/>
            <person name="Bruemmer F."/>
            <person name="Labrenz M."/>
            <person name="Spormann A.M."/>
            <person name="Op Den Camp H."/>
            <person name="Overmann J."/>
            <person name="Amann R."/>
            <person name="Jetten M.S.M."/>
            <person name="Mascher T."/>
            <person name="Medema M.H."/>
            <person name="Devos D.P."/>
            <person name="Kaster A.-K."/>
            <person name="Ovreas L."/>
            <person name="Rohde M."/>
            <person name="Galperin M.Y."/>
            <person name="Jogler C."/>
        </authorList>
    </citation>
    <scope>NUCLEOTIDE SEQUENCE [LARGE SCALE GENOMIC DNA]</scope>
    <source>
        <strain evidence="19 20">Pan54</strain>
    </source>
</reference>
<keyword evidence="11 19" id="KW-0560">Oxidoreductase</keyword>
<dbReference type="InterPro" id="IPR006058">
    <property type="entry name" value="2Fe2S_fd_BS"/>
</dbReference>
<dbReference type="PROSITE" id="PS51085">
    <property type="entry name" value="2FE2S_FER_2"/>
    <property type="match status" value="1"/>
</dbReference>
<dbReference type="CDD" id="cd00207">
    <property type="entry name" value="fer2"/>
    <property type="match status" value="1"/>
</dbReference>
<comment type="cofactor">
    <cofactor evidence="2">
        <name>FAD</name>
        <dbReference type="ChEBI" id="CHEBI:57692"/>
    </cofactor>
</comment>
<evidence type="ECO:0000256" key="15">
    <source>
        <dbReference type="ARBA" id="ARBA00048649"/>
    </source>
</evidence>
<dbReference type="SUPFAM" id="SSF52343">
    <property type="entry name" value="Ferredoxin reductase-like, C-terminal NADP-linked domain"/>
    <property type="match status" value="1"/>
</dbReference>
<dbReference type="EMBL" id="SJPG01000001">
    <property type="protein sequence ID" value="TWT61342.1"/>
    <property type="molecule type" value="Genomic_DNA"/>
</dbReference>
<evidence type="ECO:0000256" key="10">
    <source>
        <dbReference type="ARBA" id="ARBA00022857"/>
    </source>
</evidence>
<dbReference type="InterPro" id="IPR012675">
    <property type="entry name" value="Beta-grasp_dom_sf"/>
</dbReference>
<evidence type="ECO:0000313" key="19">
    <source>
        <dbReference type="EMBL" id="TWT61342.1"/>
    </source>
</evidence>
<keyword evidence="8" id="KW-0479">Metal-binding</keyword>
<comment type="similarity">
    <text evidence="3">In the C-terminal section; belongs to the flavoprotein pyridine nucleotide cytochrome reductase family.</text>
</comment>
<dbReference type="Pfam" id="PF00970">
    <property type="entry name" value="FAD_binding_6"/>
    <property type="match status" value="1"/>
</dbReference>
<dbReference type="InterPro" id="IPR001709">
    <property type="entry name" value="Flavoprot_Pyr_Nucl_cyt_Rdtase"/>
</dbReference>
<dbReference type="SUPFAM" id="SSF54292">
    <property type="entry name" value="2Fe-2S ferredoxin-like"/>
    <property type="match status" value="1"/>
</dbReference>
<dbReference type="InterPro" id="IPR001041">
    <property type="entry name" value="2Fe-2S_ferredoxin-type"/>
</dbReference>
<dbReference type="PRINTS" id="PR00371">
    <property type="entry name" value="FPNCR"/>
</dbReference>
<name>A0A5C5XHJ6_9PLAN</name>
<dbReference type="InterPro" id="IPR039261">
    <property type="entry name" value="FNR_nucleotide-bd"/>
</dbReference>
<evidence type="ECO:0000256" key="6">
    <source>
        <dbReference type="ARBA" id="ARBA00022630"/>
    </source>
</evidence>
<dbReference type="FunFam" id="2.40.30.10:FF:000034">
    <property type="entry name" value="Flavohemoprotein"/>
    <property type="match status" value="1"/>
</dbReference>
<evidence type="ECO:0000256" key="16">
    <source>
        <dbReference type="ARBA" id="ARBA00049433"/>
    </source>
</evidence>
<dbReference type="PROSITE" id="PS00197">
    <property type="entry name" value="2FE2S_FER_1"/>
    <property type="match status" value="1"/>
</dbReference>
<dbReference type="Proteomes" id="UP000316095">
    <property type="component" value="Unassembled WGS sequence"/>
</dbReference>
<dbReference type="GO" id="GO:0050660">
    <property type="term" value="F:flavin adenine dinucleotide binding"/>
    <property type="evidence" value="ECO:0007669"/>
    <property type="project" value="TreeGrafter"/>
</dbReference>
<dbReference type="InterPro" id="IPR008333">
    <property type="entry name" value="Cbr1-like_FAD-bd_dom"/>
</dbReference>
<evidence type="ECO:0000313" key="20">
    <source>
        <dbReference type="Proteomes" id="UP000316095"/>
    </source>
</evidence>
<evidence type="ECO:0000259" key="18">
    <source>
        <dbReference type="PROSITE" id="PS51384"/>
    </source>
</evidence>
<evidence type="ECO:0000256" key="8">
    <source>
        <dbReference type="ARBA" id="ARBA00022723"/>
    </source>
</evidence>
<dbReference type="Gene3D" id="3.10.20.30">
    <property type="match status" value="1"/>
</dbReference>
<dbReference type="FunFam" id="3.40.50.80:FF:000010">
    <property type="entry name" value="Flavohemoprotein"/>
    <property type="match status" value="1"/>
</dbReference>
<dbReference type="InterPro" id="IPR001433">
    <property type="entry name" value="OxRdtase_FAD/NAD-bd"/>
</dbReference>
<keyword evidence="13" id="KW-0411">Iron-sulfur</keyword>
<organism evidence="19 20">
    <name type="scientific">Rubinisphaera italica</name>
    <dbReference type="NCBI Taxonomy" id="2527969"/>
    <lineage>
        <taxon>Bacteria</taxon>
        <taxon>Pseudomonadati</taxon>
        <taxon>Planctomycetota</taxon>
        <taxon>Planctomycetia</taxon>
        <taxon>Planctomycetales</taxon>
        <taxon>Planctomycetaceae</taxon>
        <taxon>Rubinisphaera</taxon>
    </lineage>
</organism>
<dbReference type="PANTHER" id="PTHR47354">
    <property type="entry name" value="NADH OXIDOREDUCTASE HCR"/>
    <property type="match status" value="1"/>
</dbReference>
<dbReference type="AlphaFoldDB" id="A0A5C5XHJ6"/>
<dbReference type="Pfam" id="PF00111">
    <property type="entry name" value="Fer2"/>
    <property type="match status" value="1"/>
</dbReference>
<dbReference type="PROSITE" id="PS51384">
    <property type="entry name" value="FAD_FR"/>
    <property type="match status" value="1"/>
</dbReference>
<proteinExistence type="inferred from homology"/>
<protein>
    <recommendedName>
        <fullName evidence="4">nitric oxide dioxygenase</fullName>
        <ecNumber evidence="4">1.14.12.17</ecNumber>
    </recommendedName>
</protein>
<dbReference type="InterPro" id="IPR050415">
    <property type="entry name" value="MRET"/>
</dbReference>
<evidence type="ECO:0000256" key="5">
    <source>
        <dbReference type="ARBA" id="ARBA00022617"/>
    </source>
</evidence>
<evidence type="ECO:0000256" key="11">
    <source>
        <dbReference type="ARBA" id="ARBA00023002"/>
    </source>
</evidence>
<evidence type="ECO:0000256" key="9">
    <source>
        <dbReference type="ARBA" id="ARBA00022827"/>
    </source>
</evidence>
<keyword evidence="9" id="KW-0274">FAD</keyword>
<dbReference type="Pfam" id="PF00175">
    <property type="entry name" value="NAD_binding_1"/>
    <property type="match status" value="1"/>
</dbReference>
<keyword evidence="6" id="KW-0285">Flavoprotein</keyword>
<dbReference type="Gene3D" id="3.40.50.80">
    <property type="entry name" value="Nucleotide-binding domain of ferredoxin-NADP reductase (FNR) module"/>
    <property type="match status" value="1"/>
</dbReference>
<evidence type="ECO:0000256" key="4">
    <source>
        <dbReference type="ARBA" id="ARBA00012229"/>
    </source>
</evidence>
<comment type="cofactor">
    <cofactor evidence="1">
        <name>heme b</name>
        <dbReference type="ChEBI" id="CHEBI:60344"/>
    </cofactor>
</comment>
<dbReference type="InterPro" id="IPR036010">
    <property type="entry name" value="2Fe-2S_ferredoxin-like_sf"/>
</dbReference>
<dbReference type="Gene3D" id="2.40.30.10">
    <property type="entry name" value="Translation factors"/>
    <property type="match status" value="1"/>
</dbReference>
<keyword evidence="7" id="KW-0001">2Fe-2S</keyword>
<keyword evidence="12" id="KW-0408">Iron</keyword>
<dbReference type="GO" id="GO:0008941">
    <property type="term" value="F:nitric oxide dioxygenase NAD(P)H activity"/>
    <property type="evidence" value="ECO:0007669"/>
    <property type="project" value="UniProtKB-EC"/>
</dbReference>